<evidence type="ECO:0008006" key="5">
    <source>
        <dbReference type="Google" id="ProtNLM"/>
    </source>
</evidence>
<organism evidence="3 4">
    <name type="scientific">Salimicrobium flavidum</name>
    <dbReference type="NCBI Taxonomy" id="570947"/>
    <lineage>
        <taxon>Bacteria</taxon>
        <taxon>Bacillati</taxon>
        <taxon>Bacillota</taxon>
        <taxon>Bacilli</taxon>
        <taxon>Bacillales</taxon>
        <taxon>Bacillaceae</taxon>
        <taxon>Salimicrobium</taxon>
    </lineage>
</organism>
<keyword evidence="4" id="KW-1185">Reference proteome</keyword>
<dbReference type="Gene3D" id="3.30.450.40">
    <property type="match status" value="1"/>
</dbReference>
<dbReference type="RefSeq" id="WP_076558222.1">
    <property type="nucleotide sequence ID" value="NZ_FTOC01000004.1"/>
</dbReference>
<sequence length="411" mass="47879">MIYRQPSIFRKIIEVIAVFVGLGALDQYFSLQMTDWTLNPFLFALLLFALRYGLMIGLLGFLAALVYYSLEVMWGGGDVFLLYYDTSSFMEVLFLILITIIAGLYGTSFKERYDSLRDKNEELTEENEDIKDVMSLLEDSHKSMQNRVLGSEHTLKRIYEVGKALDKPTPELVRNEAISVISDLFKVEEVAIYRVDSSRRAMRLNVRKGPEDVFPQTIFINEDHSMYRRVLTSKTVTIRTIDDKEEAPLLAGPVTLGNEVRDILLINDLEFNRLTNYEIQILSLILDWLSDRIEKSSEMVMKEEETKMWPGTHIYYKYAFDEKVALQQYREGEYDVDYSVLRLKFEGFHGMSKVEAEMILRTHLRELDVIGFDEENEEFCFLLPGTKPEHAPIVEERIRQCLYEKGVNYVQ</sequence>
<name>A0A1N7J7F8_9BACI</name>
<reference evidence="4" key="1">
    <citation type="submission" date="2017-01" db="EMBL/GenBank/DDBJ databases">
        <authorList>
            <person name="Varghese N."/>
            <person name="Submissions S."/>
        </authorList>
    </citation>
    <scope>NUCLEOTIDE SEQUENCE [LARGE SCALE GENOMIC DNA]</scope>
    <source>
        <strain evidence="4">DSM 23127</strain>
    </source>
</reference>
<accession>A0A1N7J7F8</accession>
<keyword evidence="1" id="KW-0175">Coiled coil</keyword>
<proteinExistence type="predicted"/>
<dbReference type="Proteomes" id="UP000187608">
    <property type="component" value="Unassembled WGS sequence"/>
</dbReference>
<feature type="transmembrane region" description="Helical" evidence="2">
    <location>
        <begin position="12"/>
        <end position="29"/>
    </location>
</feature>
<evidence type="ECO:0000313" key="3">
    <source>
        <dbReference type="EMBL" id="SIS45295.1"/>
    </source>
</evidence>
<dbReference type="OrthoDB" id="2352976at2"/>
<dbReference type="STRING" id="570947.SAMN05421687_10480"/>
<dbReference type="InterPro" id="IPR029016">
    <property type="entry name" value="GAF-like_dom_sf"/>
</dbReference>
<feature type="transmembrane region" description="Helical" evidence="2">
    <location>
        <begin position="41"/>
        <end position="68"/>
    </location>
</feature>
<dbReference type="AlphaFoldDB" id="A0A1N7J7F8"/>
<evidence type="ECO:0000256" key="2">
    <source>
        <dbReference type="SAM" id="Phobius"/>
    </source>
</evidence>
<feature type="transmembrane region" description="Helical" evidence="2">
    <location>
        <begin position="80"/>
        <end position="105"/>
    </location>
</feature>
<evidence type="ECO:0000313" key="4">
    <source>
        <dbReference type="Proteomes" id="UP000187608"/>
    </source>
</evidence>
<keyword evidence="2" id="KW-0472">Membrane</keyword>
<gene>
    <name evidence="3" type="ORF">SAMN05421687_10480</name>
</gene>
<feature type="coiled-coil region" evidence="1">
    <location>
        <begin position="106"/>
        <end position="140"/>
    </location>
</feature>
<protein>
    <recommendedName>
        <fullName evidence="5">GAF domain-containing protein</fullName>
    </recommendedName>
</protein>
<keyword evidence="2" id="KW-1133">Transmembrane helix</keyword>
<evidence type="ECO:0000256" key="1">
    <source>
        <dbReference type="SAM" id="Coils"/>
    </source>
</evidence>
<dbReference type="EMBL" id="FTOC01000004">
    <property type="protein sequence ID" value="SIS45295.1"/>
    <property type="molecule type" value="Genomic_DNA"/>
</dbReference>
<keyword evidence="2" id="KW-0812">Transmembrane</keyword>